<organism evidence="1">
    <name type="scientific">marine sediment metagenome</name>
    <dbReference type="NCBI Taxonomy" id="412755"/>
    <lineage>
        <taxon>unclassified sequences</taxon>
        <taxon>metagenomes</taxon>
        <taxon>ecological metagenomes</taxon>
    </lineage>
</organism>
<comment type="caution">
    <text evidence="1">The sequence shown here is derived from an EMBL/GenBank/DDBJ whole genome shotgun (WGS) entry which is preliminary data.</text>
</comment>
<name>A0A0F9CTA4_9ZZZZ</name>
<reference evidence="1" key="1">
    <citation type="journal article" date="2015" name="Nature">
        <title>Complex archaea that bridge the gap between prokaryotes and eukaryotes.</title>
        <authorList>
            <person name="Spang A."/>
            <person name="Saw J.H."/>
            <person name="Jorgensen S.L."/>
            <person name="Zaremba-Niedzwiedzka K."/>
            <person name="Martijn J."/>
            <person name="Lind A.E."/>
            <person name="van Eijk R."/>
            <person name="Schleper C."/>
            <person name="Guy L."/>
            <person name="Ettema T.J."/>
        </authorList>
    </citation>
    <scope>NUCLEOTIDE SEQUENCE</scope>
</reference>
<protein>
    <submittedName>
        <fullName evidence="1">Uncharacterized protein</fullName>
    </submittedName>
</protein>
<dbReference type="EMBL" id="LAZR01045049">
    <property type="protein sequence ID" value="KKK99796.1"/>
    <property type="molecule type" value="Genomic_DNA"/>
</dbReference>
<gene>
    <name evidence="1" type="ORF">LCGC14_2629160</name>
</gene>
<evidence type="ECO:0000313" key="1">
    <source>
        <dbReference type="EMBL" id="KKK99796.1"/>
    </source>
</evidence>
<accession>A0A0F9CTA4</accession>
<feature type="non-terminal residue" evidence="1">
    <location>
        <position position="1"/>
    </location>
</feature>
<proteinExistence type="predicted"/>
<dbReference type="AlphaFoldDB" id="A0A0F9CTA4"/>
<sequence length="242" mass="24857">SSLAGYPVDDLASSDEILTNFASTANALGASLIGIEDTATNFLATDVEAALAEIYTDLASTANTLGASLVGIEDAGGNFTATTVEAALVQLGVPKVKDALTTHTTDIIPGNDSELTYAIPETGKYAFELFVTFWGTDTGTQGINLNVNYSGTVGTGSRWHAWGRVNGASSIATDSPVSGVTTAIGFTASDITVTAYSDHLSIQGVLVADTTGTIAFASSQQASEANLTNIGIGSYMIVRKLR</sequence>